<sequence length="272" mass="31387">MHAAIAKTDNEQESSFSNYIVYVDESGDHSLQSIDHKYPIFVLAFCVFHKRHYSEAIVPALEKFKFNHFGHDQIVLHENEIRKEKGAFNIFRSREEQQAFMNELGEIIEVSNFILISCTIDKRLLKKPSDIDSNPYHTALGFCMETLYEFLKEKNQHKNRTHIVVECRGDKEDKELELEFRRICDGNNNRLGLSLPLEVIFSDKKVMSSGLQLADLVARPIGLHTLKPEQENRAFDVLKEKFYCAGGRDNVGEDYEGVGMKIYPAPESEKPR</sequence>
<name>A0A2G6JB76_NEPCE</name>
<dbReference type="EMBL" id="PDSG01000005">
    <property type="protein sequence ID" value="PIE20620.1"/>
    <property type="molecule type" value="Genomic_DNA"/>
</dbReference>
<evidence type="ECO:0000313" key="1">
    <source>
        <dbReference type="EMBL" id="PIE20620.1"/>
    </source>
</evidence>
<comment type="caution">
    <text evidence="1">The sequence shown here is derived from an EMBL/GenBank/DDBJ whole genome shotgun (WGS) entry which is preliminary data.</text>
</comment>
<dbReference type="InterPro" id="IPR024524">
    <property type="entry name" value="DUF3800"/>
</dbReference>
<proteinExistence type="predicted"/>
<dbReference type="Proteomes" id="UP000242733">
    <property type="component" value="Unassembled WGS sequence"/>
</dbReference>
<evidence type="ECO:0000313" key="2">
    <source>
        <dbReference type="Proteomes" id="UP000242733"/>
    </source>
</evidence>
<dbReference type="GO" id="GO:0016740">
    <property type="term" value="F:transferase activity"/>
    <property type="evidence" value="ECO:0007669"/>
    <property type="project" value="UniProtKB-KW"/>
</dbReference>
<reference evidence="1 2" key="1">
    <citation type="submission" date="2017-10" db="EMBL/GenBank/DDBJ databases">
        <title>Novel microbial diversity and functional potential in the marine mammal oral microbiome.</title>
        <authorList>
            <person name="Dudek N.K."/>
            <person name="Sun C.L."/>
            <person name="Burstein D."/>
            <person name="Kantor R.S."/>
            <person name="Aliaga Goltsman D.S."/>
            <person name="Bik E.M."/>
            <person name="Thomas B.C."/>
            <person name="Banfield J.F."/>
            <person name="Relman D.A."/>
        </authorList>
    </citation>
    <scope>NUCLEOTIDE SEQUENCE [LARGE SCALE GENOMIC DNA]</scope>
    <source>
        <strain evidence="1">DOLJORAL78_49_30</strain>
    </source>
</reference>
<dbReference type="Pfam" id="PF12686">
    <property type="entry name" value="DUF3800"/>
    <property type="match status" value="1"/>
</dbReference>
<protein>
    <submittedName>
        <fullName evidence="1">3-deoxy-D-manno-octulosonic acid transferase</fullName>
    </submittedName>
</protein>
<accession>A0A2G6JB76</accession>
<organism evidence="1 2">
    <name type="scientific">Neptuniibacter caesariensis</name>
    <dbReference type="NCBI Taxonomy" id="207954"/>
    <lineage>
        <taxon>Bacteria</taxon>
        <taxon>Pseudomonadati</taxon>
        <taxon>Pseudomonadota</taxon>
        <taxon>Gammaproteobacteria</taxon>
        <taxon>Oceanospirillales</taxon>
        <taxon>Oceanospirillaceae</taxon>
        <taxon>Neptuniibacter</taxon>
    </lineage>
</organism>
<gene>
    <name evidence="1" type="ORF">CSA61_01330</name>
</gene>
<dbReference type="AlphaFoldDB" id="A0A2G6JB76"/>
<keyword evidence="1" id="KW-0808">Transferase</keyword>